<dbReference type="Pfam" id="PF05145">
    <property type="entry name" value="AbrB"/>
    <property type="match status" value="1"/>
</dbReference>
<dbReference type="PANTHER" id="PTHR38457">
    <property type="entry name" value="REGULATOR ABRB-RELATED"/>
    <property type="match status" value="1"/>
</dbReference>
<evidence type="ECO:0000313" key="3">
    <source>
        <dbReference type="Proteomes" id="UP000277424"/>
    </source>
</evidence>
<protein>
    <recommendedName>
        <fullName evidence="4">Ammonia monooxygenase</fullName>
    </recommendedName>
</protein>
<feature type="transmembrane region" description="Helical" evidence="1">
    <location>
        <begin position="277"/>
        <end position="299"/>
    </location>
</feature>
<dbReference type="PIRSF" id="PIRSF038991">
    <property type="entry name" value="Protein_AbrB"/>
    <property type="match status" value="1"/>
</dbReference>
<dbReference type="Proteomes" id="UP000277424">
    <property type="component" value="Unassembled WGS sequence"/>
</dbReference>
<evidence type="ECO:0008006" key="4">
    <source>
        <dbReference type="Google" id="ProtNLM"/>
    </source>
</evidence>
<keyword evidence="1" id="KW-0812">Transmembrane</keyword>
<accession>A0A420WRI2</accession>
<dbReference type="GO" id="GO:0010468">
    <property type="term" value="P:regulation of gene expression"/>
    <property type="evidence" value="ECO:0007669"/>
    <property type="project" value="InterPro"/>
</dbReference>
<dbReference type="PANTHER" id="PTHR38457:SF1">
    <property type="entry name" value="REGULATOR ABRB-RELATED"/>
    <property type="match status" value="1"/>
</dbReference>
<feature type="transmembrane region" description="Helical" evidence="1">
    <location>
        <begin position="159"/>
        <end position="176"/>
    </location>
</feature>
<evidence type="ECO:0000313" key="2">
    <source>
        <dbReference type="EMBL" id="RKQ73590.1"/>
    </source>
</evidence>
<sequence>MTEDTQKESIGGKGPAKLWQIALALAIGAIGGYIFLMLRLPLAWMMGAMVFTTAAAIAGIPIRMAMKLRTAFLAILGVMLGSAFRPDIIDQLGQWIVSAIGIVAYVSLAGWLVYQYYRRFSGYDQATAYFAASPGGLSEMIMMGTAMGGDERIISLTHGARILLVVLTVPLFFRYFLGYEPPPRGVTGISILDMPLYDLTLLGLCAIIGAFLAKLARLPASLLVGPMLCSAAIHLAGLTSHAPPFELVTVAQIVIGSAIGCRFAGTKLALVRRTVGVTMISTAILLAVTLVFSVGLHLLTDLPTLDIVLAFSPGGLAEMSLVALAVGGDTAFVSSHHILRIIVVVLLAPLVFRLFVRRSALLSRPNAADD</sequence>
<dbReference type="OrthoDB" id="7157734at2"/>
<proteinExistence type="predicted"/>
<dbReference type="InterPro" id="IPR007820">
    <property type="entry name" value="AbrB_fam"/>
</dbReference>
<organism evidence="2 3">
    <name type="scientific">Oceanibaculum indicum</name>
    <dbReference type="NCBI Taxonomy" id="526216"/>
    <lineage>
        <taxon>Bacteria</taxon>
        <taxon>Pseudomonadati</taxon>
        <taxon>Pseudomonadota</taxon>
        <taxon>Alphaproteobacteria</taxon>
        <taxon>Rhodospirillales</taxon>
        <taxon>Oceanibaculaceae</taxon>
        <taxon>Oceanibaculum</taxon>
    </lineage>
</organism>
<feature type="transmembrane region" description="Helical" evidence="1">
    <location>
        <begin position="96"/>
        <end position="114"/>
    </location>
</feature>
<gene>
    <name evidence="2" type="ORF">BCL74_1379</name>
</gene>
<keyword evidence="1" id="KW-0472">Membrane</keyword>
<dbReference type="RefSeq" id="WP_121218558.1">
    <property type="nucleotide sequence ID" value="NZ_RBIG01000001.1"/>
</dbReference>
<name>A0A420WRI2_9PROT</name>
<feature type="transmembrane region" description="Helical" evidence="1">
    <location>
        <begin position="68"/>
        <end position="84"/>
    </location>
</feature>
<comment type="caution">
    <text evidence="2">The sequence shown here is derived from an EMBL/GenBank/DDBJ whole genome shotgun (WGS) entry which is preliminary data.</text>
</comment>
<dbReference type="AlphaFoldDB" id="A0A420WRI2"/>
<dbReference type="EMBL" id="RBIG01000001">
    <property type="protein sequence ID" value="RKQ73590.1"/>
    <property type="molecule type" value="Genomic_DNA"/>
</dbReference>
<feature type="transmembrane region" description="Helical" evidence="1">
    <location>
        <begin position="18"/>
        <end position="36"/>
    </location>
</feature>
<reference evidence="2 3" key="1">
    <citation type="submission" date="2018-10" db="EMBL/GenBank/DDBJ databases">
        <title>Comparative analysis of microorganisms from saline springs in Andes Mountain Range, Colombia.</title>
        <authorList>
            <person name="Rubin E."/>
        </authorList>
    </citation>
    <scope>NUCLEOTIDE SEQUENCE [LARGE SCALE GENOMIC DNA]</scope>
    <source>
        <strain evidence="2 3">USBA 36</strain>
    </source>
</reference>
<keyword evidence="1" id="KW-1133">Transmembrane helix</keyword>
<dbReference type="InterPro" id="IPR017516">
    <property type="entry name" value="AbrB_dup"/>
</dbReference>
<dbReference type="GO" id="GO:0016020">
    <property type="term" value="C:membrane"/>
    <property type="evidence" value="ECO:0007669"/>
    <property type="project" value="InterPro"/>
</dbReference>
<feature type="transmembrane region" description="Helical" evidence="1">
    <location>
        <begin position="220"/>
        <end position="239"/>
    </location>
</feature>
<evidence type="ECO:0000256" key="1">
    <source>
        <dbReference type="SAM" id="Phobius"/>
    </source>
</evidence>
<dbReference type="NCBIfam" id="TIGR03082">
    <property type="entry name" value="Gneg_AbrB_dup"/>
    <property type="match status" value="2"/>
</dbReference>
<feature type="transmembrane region" description="Helical" evidence="1">
    <location>
        <begin position="338"/>
        <end position="356"/>
    </location>
</feature>
<feature type="transmembrane region" description="Helical" evidence="1">
    <location>
        <begin position="196"/>
        <end position="213"/>
    </location>
</feature>
<feature type="transmembrane region" description="Helical" evidence="1">
    <location>
        <begin position="43"/>
        <end position="62"/>
    </location>
</feature>
<feature type="transmembrane region" description="Helical" evidence="1">
    <location>
        <begin position="245"/>
        <end position="265"/>
    </location>
</feature>